<evidence type="ECO:0000256" key="1">
    <source>
        <dbReference type="SAM" id="MobiDB-lite"/>
    </source>
</evidence>
<name>A0A6J4LP41_9CHLR</name>
<evidence type="ECO:0000313" key="2">
    <source>
        <dbReference type="EMBL" id="CAA9338092.1"/>
    </source>
</evidence>
<dbReference type="EMBL" id="CADCTR010002193">
    <property type="protein sequence ID" value="CAA9338092.1"/>
    <property type="molecule type" value="Genomic_DNA"/>
</dbReference>
<dbReference type="AlphaFoldDB" id="A0A6J4LP41"/>
<reference evidence="2" key="1">
    <citation type="submission" date="2020-02" db="EMBL/GenBank/DDBJ databases">
        <authorList>
            <person name="Meier V. D."/>
        </authorList>
    </citation>
    <scope>NUCLEOTIDE SEQUENCE</scope>
    <source>
        <strain evidence="2">AVDCRST_MAG93</strain>
    </source>
</reference>
<organism evidence="2">
    <name type="scientific">uncultured Chloroflexia bacterium</name>
    <dbReference type="NCBI Taxonomy" id="1672391"/>
    <lineage>
        <taxon>Bacteria</taxon>
        <taxon>Bacillati</taxon>
        <taxon>Chloroflexota</taxon>
        <taxon>Chloroflexia</taxon>
        <taxon>environmental samples</taxon>
    </lineage>
</organism>
<sequence length="81" mass="8442">MAQYRSGRRALTASASMTVASPAMVLSRPAMQGSASRPKAEQKRSIAASSVEGMAGRRGIGSLLSQGFQVAVQPLHRSSIP</sequence>
<feature type="region of interest" description="Disordered" evidence="1">
    <location>
        <begin position="28"/>
        <end position="51"/>
    </location>
</feature>
<proteinExistence type="predicted"/>
<gene>
    <name evidence="2" type="ORF">AVDCRST_MAG93-6502</name>
</gene>
<protein>
    <submittedName>
        <fullName evidence="2">Uncharacterized protein</fullName>
    </submittedName>
</protein>
<accession>A0A6J4LP41</accession>